<dbReference type="SUPFAM" id="SSF143422">
    <property type="entry name" value="Transposase IS200-like"/>
    <property type="match status" value="1"/>
</dbReference>
<gene>
    <name evidence="2" type="ORF">EOI86_06330</name>
</gene>
<dbReference type="SMART" id="SM01321">
    <property type="entry name" value="Y1_Tnp"/>
    <property type="match status" value="1"/>
</dbReference>
<comment type="caution">
    <text evidence="2">The sequence shown here is derived from an EMBL/GenBank/DDBJ whole genome shotgun (WGS) entry which is preliminary data.</text>
</comment>
<dbReference type="Gene3D" id="3.30.70.1290">
    <property type="entry name" value="Transposase IS200-like"/>
    <property type="match status" value="1"/>
</dbReference>
<organism evidence="2 3">
    <name type="scientific">Hwanghaeella grinnelliae</name>
    <dbReference type="NCBI Taxonomy" id="2500179"/>
    <lineage>
        <taxon>Bacteria</taxon>
        <taxon>Pseudomonadati</taxon>
        <taxon>Pseudomonadota</taxon>
        <taxon>Alphaproteobacteria</taxon>
        <taxon>Rhodospirillales</taxon>
        <taxon>Rhodospirillaceae</taxon>
        <taxon>Hwanghaeella</taxon>
    </lineage>
</organism>
<dbReference type="OrthoDB" id="9794403at2"/>
<evidence type="ECO:0000313" key="3">
    <source>
        <dbReference type="Proteomes" id="UP000287447"/>
    </source>
</evidence>
<sequence length="220" mass="25221">MARIARIVLPGIPHLVTQRGNRREPVFFEDGDYILYKRLLTEAAERAGTAVWAYCLMPNHVHLILVPKTEDGLRATLADAHRRYTRHINARHDWTGHLWQGRFASVAMDEEHLMHAVRYVSLNPVRARLIRRARDWKWASTRAHLAGKSDGLVDVAPVLERYPDFRALLKGGEDAEMSALIHNAETIGRPLGSEDWLKKVERKLGRRVRPLKRGPKPKAE</sequence>
<evidence type="ECO:0000259" key="1">
    <source>
        <dbReference type="SMART" id="SM01321"/>
    </source>
</evidence>
<evidence type="ECO:0000313" key="2">
    <source>
        <dbReference type="EMBL" id="RVU38879.1"/>
    </source>
</evidence>
<dbReference type="EMBL" id="SADE01000001">
    <property type="protein sequence ID" value="RVU38879.1"/>
    <property type="molecule type" value="Genomic_DNA"/>
</dbReference>
<name>A0A3S2Z9X4_9PROT</name>
<protein>
    <submittedName>
        <fullName evidence="2">Transposase</fullName>
    </submittedName>
</protein>
<dbReference type="Pfam" id="PF01797">
    <property type="entry name" value="Y1_Tnp"/>
    <property type="match status" value="1"/>
</dbReference>
<dbReference type="PANTHER" id="PTHR34322">
    <property type="entry name" value="TRANSPOSASE, Y1_TNP DOMAIN-CONTAINING"/>
    <property type="match status" value="1"/>
</dbReference>
<dbReference type="GO" id="GO:0006313">
    <property type="term" value="P:DNA transposition"/>
    <property type="evidence" value="ECO:0007669"/>
    <property type="project" value="InterPro"/>
</dbReference>
<dbReference type="RefSeq" id="WP_127764250.1">
    <property type="nucleotide sequence ID" value="NZ_SADE01000001.1"/>
</dbReference>
<dbReference type="Proteomes" id="UP000287447">
    <property type="component" value="Unassembled WGS sequence"/>
</dbReference>
<dbReference type="GO" id="GO:0003677">
    <property type="term" value="F:DNA binding"/>
    <property type="evidence" value="ECO:0007669"/>
    <property type="project" value="InterPro"/>
</dbReference>
<dbReference type="GO" id="GO:0004803">
    <property type="term" value="F:transposase activity"/>
    <property type="evidence" value="ECO:0007669"/>
    <property type="project" value="InterPro"/>
</dbReference>
<dbReference type="InterPro" id="IPR002686">
    <property type="entry name" value="Transposase_17"/>
</dbReference>
<dbReference type="AlphaFoldDB" id="A0A3S2Z9X4"/>
<accession>A0A3S2Z9X4</accession>
<keyword evidence="3" id="KW-1185">Reference proteome</keyword>
<feature type="domain" description="Transposase IS200-like" evidence="1">
    <location>
        <begin position="9"/>
        <end position="123"/>
    </location>
</feature>
<dbReference type="PANTHER" id="PTHR34322:SF2">
    <property type="entry name" value="TRANSPOSASE IS200-LIKE DOMAIN-CONTAINING PROTEIN"/>
    <property type="match status" value="1"/>
</dbReference>
<reference evidence="3" key="1">
    <citation type="submission" date="2019-01" db="EMBL/GenBank/DDBJ databases">
        <title>Gri0909 isolated from a small marine red alga.</title>
        <authorList>
            <person name="Kim J."/>
            <person name="Jeong S.E."/>
            <person name="Jeon C.O."/>
        </authorList>
    </citation>
    <scope>NUCLEOTIDE SEQUENCE [LARGE SCALE GENOMIC DNA]</scope>
    <source>
        <strain evidence="3">Gri0909</strain>
    </source>
</reference>
<dbReference type="InterPro" id="IPR036515">
    <property type="entry name" value="Transposase_17_sf"/>
</dbReference>
<proteinExistence type="predicted"/>